<proteinExistence type="predicted"/>
<organism evidence="1">
    <name type="scientific">marine metagenome</name>
    <dbReference type="NCBI Taxonomy" id="408172"/>
    <lineage>
        <taxon>unclassified sequences</taxon>
        <taxon>metagenomes</taxon>
        <taxon>ecological metagenomes</taxon>
    </lineage>
</organism>
<name>A0A382ABQ0_9ZZZZ</name>
<gene>
    <name evidence="1" type="ORF">METZ01_LOCUS151366</name>
</gene>
<sequence>MNPILLVCIVLAVAVSKDQVVEWYDDYMILYEEANNKVEEEENSQGLIFTKIDDKLYTLMGTVKEGDCEKIAPDMPPAFTVILESPGGNLKDGSCIAAHIKLRDVVTVVRDSIVLNELGETIYEPGSNLDIDENTPDYMRGKSICASACGLMFLAGDKRYLMGEVYFGIHGPGTPPGSMNGASPAAIESSAFRTASSLMKLLKSLGVEDEGLRLLFIQIPNATMYWLHPRDFEVRPALITIATDYRDFFGTTGSDLEGGLR</sequence>
<reference evidence="1" key="1">
    <citation type="submission" date="2018-05" db="EMBL/GenBank/DDBJ databases">
        <authorList>
            <person name="Lanie J.A."/>
            <person name="Ng W.-L."/>
            <person name="Kazmierczak K.M."/>
            <person name="Andrzejewski T.M."/>
            <person name="Davidsen T.M."/>
            <person name="Wayne K.J."/>
            <person name="Tettelin H."/>
            <person name="Glass J.I."/>
            <person name="Rusch D."/>
            <person name="Podicherti R."/>
            <person name="Tsui H.-C.T."/>
            <person name="Winkler M.E."/>
        </authorList>
    </citation>
    <scope>NUCLEOTIDE SEQUENCE</scope>
</reference>
<accession>A0A382ABQ0</accession>
<dbReference type="AlphaFoldDB" id="A0A382ABQ0"/>
<dbReference type="EMBL" id="UINC01024586">
    <property type="protein sequence ID" value="SVA98512.1"/>
    <property type="molecule type" value="Genomic_DNA"/>
</dbReference>
<protein>
    <submittedName>
        <fullName evidence="1">Uncharacterized protein</fullName>
    </submittedName>
</protein>
<dbReference type="Gene3D" id="3.90.226.10">
    <property type="entry name" value="2-enoyl-CoA Hydratase, Chain A, domain 1"/>
    <property type="match status" value="1"/>
</dbReference>
<evidence type="ECO:0000313" key="1">
    <source>
        <dbReference type="EMBL" id="SVA98512.1"/>
    </source>
</evidence>